<comment type="subcellular location">
    <subcellularLocation>
        <location evidence="1">Membrane</location>
        <topology evidence="1">Multi-pass membrane protein</topology>
    </subcellularLocation>
</comment>
<evidence type="ECO:0000256" key="3">
    <source>
        <dbReference type="ARBA" id="ARBA00022989"/>
    </source>
</evidence>
<keyword evidence="2 6" id="KW-0812">Transmembrane</keyword>
<gene>
    <name evidence="7" type="ORF">A3Q56_05018</name>
</gene>
<keyword evidence="4 6" id="KW-0472">Membrane</keyword>
<keyword evidence="3 6" id="KW-1133">Transmembrane helix</keyword>
<feature type="transmembrane region" description="Helical" evidence="6">
    <location>
        <begin position="117"/>
        <end position="136"/>
    </location>
</feature>
<dbReference type="InterPro" id="IPR011701">
    <property type="entry name" value="MFS"/>
</dbReference>
<organism evidence="7 8">
    <name type="scientific">Intoshia linei</name>
    <dbReference type="NCBI Taxonomy" id="1819745"/>
    <lineage>
        <taxon>Eukaryota</taxon>
        <taxon>Metazoa</taxon>
        <taxon>Spiralia</taxon>
        <taxon>Lophotrochozoa</taxon>
        <taxon>Mesozoa</taxon>
        <taxon>Orthonectida</taxon>
        <taxon>Rhopaluridae</taxon>
        <taxon>Intoshia</taxon>
    </lineage>
</organism>
<feature type="transmembrane region" description="Helical" evidence="6">
    <location>
        <begin position="242"/>
        <end position="258"/>
    </location>
</feature>
<comment type="caution">
    <text evidence="7">The sequence shown here is derived from an EMBL/GenBank/DDBJ whole genome shotgun (WGS) entry which is preliminary data.</text>
</comment>
<dbReference type="Gene3D" id="1.20.1250.20">
    <property type="entry name" value="MFS general substrate transporter like domains"/>
    <property type="match status" value="1"/>
</dbReference>
<evidence type="ECO:0000256" key="6">
    <source>
        <dbReference type="SAM" id="Phobius"/>
    </source>
</evidence>
<evidence type="ECO:0000256" key="2">
    <source>
        <dbReference type="ARBA" id="ARBA00022692"/>
    </source>
</evidence>
<feature type="transmembrane region" description="Helical" evidence="6">
    <location>
        <begin position="358"/>
        <end position="379"/>
    </location>
</feature>
<name>A0A177AZ19_9BILA</name>
<feature type="transmembrane region" description="Helical" evidence="6">
    <location>
        <begin position="172"/>
        <end position="191"/>
    </location>
</feature>
<feature type="transmembrane region" description="Helical" evidence="6">
    <location>
        <begin position="323"/>
        <end position="346"/>
    </location>
</feature>
<feature type="region of interest" description="Disordered" evidence="5">
    <location>
        <begin position="422"/>
        <end position="441"/>
    </location>
</feature>
<dbReference type="Pfam" id="PF07690">
    <property type="entry name" value="MFS_1"/>
    <property type="match status" value="1"/>
</dbReference>
<protein>
    <recommendedName>
        <fullName evidence="9">Major facilitator superfamily (MFS) profile domain-containing protein</fullName>
    </recommendedName>
</protein>
<feature type="transmembrane region" description="Helical" evidence="6">
    <location>
        <begin position="143"/>
        <end position="166"/>
    </location>
</feature>
<evidence type="ECO:0008006" key="9">
    <source>
        <dbReference type="Google" id="ProtNLM"/>
    </source>
</evidence>
<feature type="transmembrane region" description="Helical" evidence="6">
    <location>
        <begin position="270"/>
        <end position="290"/>
    </location>
</feature>
<keyword evidence="8" id="KW-1185">Reference proteome</keyword>
<evidence type="ECO:0000256" key="4">
    <source>
        <dbReference type="ARBA" id="ARBA00023136"/>
    </source>
</evidence>
<dbReference type="GO" id="GO:0016020">
    <property type="term" value="C:membrane"/>
    <property type="evidence" value="ECO:0007669"/>
    <property type="project" value="UniProtKB-SubCell"/>
</dbReference>
<accession>A0A177AZ19</accession>
<proteinExistence type="predicted"/>
<feature type="transmembrane region" description="Helical" evidence="6">
    <location>
        <begin position="299"/>
        <end position="317"/>
    </location>
</feature>
<evidence type="ECO:0000313" key="8">
    <source>
        <dbReference type="Proteomes" id="UP000078046"/>
    </source>
</evidence>
<feature type="transmembrane region" description="Helical" evidence="6">
    <location>
        <begin position="385"/>
        <end position="405"/>
    </location>
</feature>
<dbReference type="SUPFAM" id="SSF103473">
    <property type="entry name" value="MFS general substrate transporter"/>
    <property type="match status" value="1"/>
</dbReference>
<evidence type="ECO:0000313" key="7">
    <source>
        <dbReference type="EMBL" id="OAF67258.1"/>
    </source>
</evidence>
<dbReference type="InterPro" id="IPR036259">
    <property type="entry name" value="MFS_trans_sf"/>
</dbReference>
<reference evidence="7 8" key="1">
    <citation type="submission" date="2016-04" db="EMBL/GenBank/DDBJ databases">
        <title>The genome of Intoshia linei affirms orthonectids as highly simplified spiralians.</title>
        <authorList>
            <person name="Mikhailov K.V."/>
            <person name="Slusarev G.S."/>
            <person name="Nikitin M.A."/>
            <person name="Logacheva M.D."/>
            <person name="Penin A."/>
            <person name="Aleoshin V."/>
            <person name="Panchin Y.V."/>
        </authorList>
    </citation>
    <scope>NUCLEOTIDE SEQUENCE [LARGE SCALE GENOMIC DNA]</scope>
    <source>
        <strain evidence="7">Intl2013</strain>
        <tissue evidence="7">Whole animal</tissue>
    </source>
</reference>
<dbReference type="Proteomes" id="UP000078046">
    <property type="component" value="Unassembled WGS sequence"/>
</dbReference>
<dbReference type="GO" id="GO:0022857">
    <property type="term" value="F:transmembrane transporter activity"/>
    <property type="evidence" value="ECO:0007669"/>
    <property type="project" value="InterPro"/>
</dbReference>
<feature type="transmembrane region" description="Helical" evidence="6">
    <location>
        <begin position="57"/>
        <end position="77"/>
    </location>
</feature>
<dbReference type="OrthoDB" id="2544694at2759"/>
<evidence type="ECO:0000256" key="5">
    <source>
        <dbReference type="SAM" id="MobiDB-lite"/>
    </source>
</evidence>
<evidence type="ECO:0000256" key="1">
    <source>
        <dbReference type="ARBA" id="ARBA00004141"/>
    </source>
</evidence>
<dbReference type="AlphaFoldDB" id="A0A177AZ19"/>
<feature type="transmembrane region" description="Helical" evidence="6">
    <location>
        <begin position="89"/>
        <end position="111"/>
    </location>
</feature>
<dbReference type="EMBL" id="LWCA01000707">
    <property type="protein sequence ID" value="OAF67258.1"/>
    <property type="molecule type" value="Genomic_DNA"/>
</dbReference>
<dbReference type="PANTHER" id="PTHR24064">
    <property type="entry name" value="SOLUTE CARRIER FAMILY 22 MEMBER"/>
    <property type="match status" value="1"/>
</dbReference>
<sequence length="472" mass="53954">MVIYSKMRANVLIQMVLFLIISNTIFFNQECNAYIFSDKFGYTLPVQWNLVCNRSFIVVLLNLSVSLGMVFACFWSGMSADRLGRKTTASICCILNIVTEITSLFVANVYVYILCRFFISMFNIAMFSTSFLLELVDVDKRFMINMITPLCFIGGVTSLSGIYAFFQDWFKIHVYYGCINGPVCFLLLRCLNKSPSWMNQSTHLDIHFANPRDDLQMDRTKRRKSSAILMIIRDRTIRMKSVALYFLSFSSSAIFYGININAKAYNPNIYIYLPIYNSGFLPAILTIIVFKKYNVNKKYTIIVNLFLSTAIFIALPFYQNRMFSMICIMMGIYLISINTTYGYMLTPYQYPVSLRGSGVSYFMLCSRLGVVLGASLLYIQTNTVVISVIYSILCTITGILVMYHIPILSPYEHENENTKLSLHSDDSGLGTHSSRFKDRKKPPFFTTDRLISENNQNLPQDIKKGGCIVVSL</sequence>